<dbReference type="OrthoDB" id="9802377at2"/>
<dbReference type="InterPro" id="IPR013785">
    <property type="entry name" value="Aldolase_TIM"/>
</dbReference>
<evidence type="ECO:0000313" key="9">
    <source>
        <dbReference type="EMBL" id="TWH78312.1"/>
    </source>
</evidence>
<dbReference type="GO" id="GO:0005886">
    <property type="term" value="C:plasma membrane"/>
    <property type="evidence" value="ECO:0007669"/>
    <property type="project" value="TreeGrafter"/>
</dbReference>
<feature type="transmembrane region" description="Helical" evidence="7">
    <location>
        <begin position="454"/>
        <end position="470"/>
    </location>
</feature>
<comment type="pathway">
    <text evidence="2">Pyrimidine metabolism; UMP biosynthesis via de novo pathway.</text>
</comment>
<dbReference type="GO" id="GO:0004152">
    <property type="term" value="F:dihydroorotate dehydrogenase activity"/>
    <property type="evidence" value="ECO:0007669"/>
    <property type="project" value="TreeGrafter"/>
</dbReference>
<dbReference type="InterPro" id="IPR005720">
    <property type="entry name" value="Dihydroorotate_DH_cat"/>
</dbReference>
<accession>A0A562J561</accession>
<evidence type="ECO:0000256" key="7">
    <source>
        <dbReference type="SAM" id="Phobius"/>
    </source>
</evidence>
<keyword evidence="7" id="KW-0472">Membrane</keyword>
<dbReference type="Proteomes" id="UP000318667">
    <property type="component" value="Unassembled WGS sequence"/>
</dbReference>
<gene>
    <name evidence="9" type="ORF">IQ19_05299</name>
</gene>
<evidence type="ECO:0000256" key="5">
    <source>
        <dbReference type="ARBA" id="ARBA00022975"/>
    </source>
</evidence>
<dbReference type="Pfam" id="PF01180">
    <property type="entry name" value="DHO_dh"/>
    <property type="match status" value="1"/>
</dbReference>
<dbReference type="GO" id="GO:0009220">
    <property type="term" value="P:pyrimidine ribonucleotide biosynthetic process"/>
    <property type="evidence" value="ECO:0007669"/>
    <property type="project" value="TreeGrafter"/>
</dbReference>
<dbReference type="PANTHER" id="PTHR48109">
    <property type="entry name" value="DIHYDROOROTATE DEHYDROGENASE (QUINONE), MITOCHONDRIAL-RELATED"/>
    <property type="match status" value="1"/>
</dbReference>
<organism evidence="9 10">
    <name type="scientific">Cytobacillus oceanisediminis</name>
    <dbReference type="NCBI Taxonomy" id="665099"/>
    <lineage>
        <taxon>Bacteria</taxon>
        <taxon>Bacillati</taxon>
        <taxon>Bacillota</taxon>
        <taxon>Bacilli</taxon>
        <taxon>Bacillales</taxon>
        <taxon>Bacillaceae</taxon>
        <taxon>Cytobacillus</taxon>
    </lineage>
</organism>
<evidence type="ECO:0000256" key="4">
    <source>
        <dbReference type="ARBA" id="ARBA00022643"/>
    </source>
</evidence>
<dbReference type="EMBL" id="VLKI01000030">
    <property type="protein sequence ID" value="TWH78312.1"/>
    <property type="molecule type" value="Genomic_DNA"/>
</dbReference>
<keyword evidence="3" id="KW-0285">Flavoprotein</keyword>
<comment type="caution">
    <text evidence="9">The sequence shown here is derived from an EMBL/GenBank/DDBJ whole genome shotgun (WGS) entry which is preliminary data.</text>
</comment>
<dbReference type="SUPFAM" id="SSF51395">
    <property type="entry name" value="FMN-linked oxidoreductases"/>
    <property type="match status" value="1"/>
</dbReference>
<dbReference type="PANTHER" id="PTHR48109:SF4">
    <property type="entry name" value="DIHYDROOROTATE DEHYDROGENASE (QUINONE), MITOCHONDRIAL"/>
    <property type="match status" value="1"/>
</dbReference>
<dbReference type="GeneID" id="65406365"/>
<dbReference type="InterPro" id="IPR050074">
    <property type="entry name" value="DHO_dehydrogenase"/>
</dbReference>
<dbReference type="Gene3D" id="3.20.20.70">
    <property type="entry name" value="Aldolase class I"/>
    <property type="match status" value="1"/>
</dbReference>
<feature type="transmembrane region" description="Helical" evidence="7">
    <location>
        <begin position="554"/>
        <end position="575"/>
    </location>
</feature>
<evidence type="ECO:0000256" key="2">
    <source>
        <dbReference type="ARBA" id="ARBA00004725"/>
    </source>
</evidence>
<keyword evidence="5" id="KW-0665">Pyrimidine biosynthesis</keyword>
<feature type="transmembrane region" description="Helical" evidence="7">
    <location>
        <begin position="610"/>
        <end position="633"/>
    </location>
</feature>
<feature type="domain" description="Dihydroorotate dehydrogenase catalytic" evidence="8">
    <location>
        <begin position="258"/>
        <end position="322"/>
    </location>
</feature>
<dbReference type="GO" id="GO:0006207">
    <property type="term" value="P:'de novo' pyrimidine nucleobase biosynthetic process"/>
    <property type="evidence" value="ECO:0007669"/>
    <property type="project" value="TreeGrafter"/>
</dbReference>
<evidence type="ECO:0000259" key="8">
    <source>
        <dbReference type="Pfam" id="PF01180"/>
    </source>
</evidence>
<dbReference type="GO" id="GO:0005737">
    <property type="term" value="C:cytoplasm"/>
    <property type="evidence" value="ECO:0007669"/>
    <property type="project" value="InterPro"/>
</dbReference>
<name>A0A562J561_9BACI</name>
<dbReference type="RefSeq" id="WP_144546392.1">
    <property type="nucleotide sequence ID" value="NZ_CBCSDC010000048.1"/>
</dbReference>
<evidence type="ECO:0000256" key="1">
    <source>
        <dbReference type="ARBA" id="ARBA00001917"/>
    </source>
</evidence>
<protein>
    <submittedName>
        <fullName evidence="9">Dihydroorotate dehydrogenase</fullName>
    </submittedName>
</protein>
<keyword evidence="7" id="KW-0812">Transmembrane</keyword>
<keyword evidence="10" id="KW-1185">Reference proteome</keyword>
<keyword evidence="6" id="KW-0560">Oxidoreductase</keyword>
<proteinExistence type="predicted"/>
<dbReference type="AlphaFoldDB" id="A0A562J561"/>
<feature type="transmembrane region" description="Helical" evidence="7">
    <location>
        <begin position="498"/>
        <end position="519"/>
    </location>
</feature>
<sequence length="642" mass="71669">MPDWSYRTLFRPLLFKLPAESARDLTLKTFGLLGKLPFGSFIIRTMGHMEMSPVLESELEDVNLKYPVGLSGSLDIHGTAHKALSQIGFGFIEVGPVTLNKGTCRQPIYRDEKKEAIIYPDPYVNDGVDQILQRLKLNEMKLPLMFRLRHSSGSTPQEAFEQICSLSGRVSGFAAGYYVDCLDEHWSLEENIKHTSNMAQFFRSLPEGKPVFLYIPLDYPPKKLKTLLQSIPVSQLHGFMVGDYVQTDSGYEAGWEGKSESFKKVHCIQQFCEKEQVIIASGGIHEPQDALDLMEAGADYVQLHSGLVYAGPGLPKRVNEAILYERTRNINSGAEPSFWKYWGWMSLLGIGMVIGGILAWIIAATTVLLPYDESFLGISAAQLASIYPQIVAFMSHDRITLAGTMISIGIIYFQLGRYGLRYELHWAKTALMASGIVGFSSFFLYLGYGYFDPLHAVAAAILLPMFIVSMRSRGDQVLNGQPNLVNDRNWLLAQWGQLMFVILGTAFAIGGLTISYIGVTDVFVHEDLGFLNTTHETMGQFNERLLALIAHDRAGFGGALLSDSIAILATALWGIQQGQRWIWWMFLLGGIPGFLAGFSVHWMIGYTDFIHLLPAYFAFAVYAVGLVLLYPYLMNPQKQAKH</sequence>
<evidence type="ECO:0000256" key="6">
    <source>
        <dbReference type="ARBA" id="ARBA00023002"/>
    </source>
</evidence>
<feature type="transmembrane region" description="Helical" evidence="7">
    <location>
        <begin position="375"/>
        <end position="393"/>
    </location>
</feature>
<evidence type="ECO:0000313" key="10">
    <source>
        <dbReference type="Proteomes" id="UP000318667"/>
    </source>
</evidence>
<evidence type="ECO:0000256" key="3">
    <source>
        <dbReference type="ARBA" id="ARBA00022630"/>
    </source>
</evidence>
<feature type="transmembrane region" description="Helical" evidence="7">
    <location>
        <begin position="430"/>
        <end position="448"/>
    </location>
</feature>
<reference evidence="9 10" key="1">
    <citation type="journal article" date="2015" name="Stand. Genomic Sci.">
        <title>Genomic Encyclopedia of Bacterial and Archaeal Type Strains, Phase III: the genomes of soil and plant-associated and newly described type strains.</title>
        <authorList>
            <person name="Whitman W.B."/>
            <person name="Woyke T."/>
            <person name="Klenk H.P."/>
            <person name="Zhou Y."/>
            <person name="Lilburn T.G."/>
            <person name="Beck B.J."/>
            <person name="De Vos P."/>
            <person name="Vandamme P."/>
            <person name="Eisen J.A."/>
            <person name="Garrity G."/>
            <person name="Hugenholtz P."/>
            <person name="Kyrpides N.C."/>
        </authorList>
    </citation>
    <scope>NUCLEOTIDE SEQUENCE [LARGE SCALE GENOMIC DNA]</scope>
    <source>
        <strain evidence="9 10">CGMCC 1.10115</strain>
    </source>
</reference>
<feature type="transmembrane region" description="Helical" evidence="7">
    <location>
        <begin position="582"/>
        <end position="604"/>
    </location>
</feature>
<keyword evidence="4" id="KW-0288">FMN</keyword>
<feature type="transmembrane region" description="Helical" evidence="7">
    <location>
        <begin position="341"/>
        <end position="363"/>
    </location>
</feature>
<feature type="transmembrane region" description="Helical" evidence="7">
    <location>
        <begin position="399"/>
        <end position="418"/>
    </location>
</feature>
<comment type="cofactor">
    <cofactor evidence="1">
        <name>FMN</name>
        <dbReference type="ChEBI" id="CHEBI:58210"/>
    </cofactor>
</comment>
<keyword evidence="7" id="KW-1133">Transmembrane helix</keyword>